<evidence type="ECO:0000313" key="5">
    <source>
        <dbReference type="Proteomes" id="UP000054498"/>
    </source>
</evidence>
<dbReference type="GO" id="GO:0030422">
    <property type="term" value="P:siRNA processing"/>
    <property type="evidence" value="ECO:0007669"/>
    <property type="project" value="TreeGrafter"/>
</dbReference>
<dbReference type="PROSITE" id="PS50142">
    <property type="entry name" value="RNASE_3_2"/>
    <property type="match status" value="2"/>
</dbReference>
<keyword evidence="1" id="KW-0378">Hydrolase</keyword>
<evidence type="ECO:0000256" key="2">
    <source>
        <dbReference type="SAM" id="MobiDB-lite"/>
    </source>
</evidence>
<dbReference type="SMART" id="SM00535">
    <property type="entry name" value="RIBOc"/>
    <property type="match status" value="2"/>
</dbReference>
<dbReference type="Pfam" id="PF00636">
    <property type="entry name" value="Ribonuclease_3"/>
    <property type="match status" value="2"/>
</dbReference>
<dbReference type="InterPro" id="IPR036389">
    <property type="entry name" value="RNase_III_sf"/>
</dbReference>
<dbReference type="PANTHER" id="PTHR14950:SF37">
    <property type="entry name" value="ENDORIBONUCLEASE DICER"/>
    <property type="match status" value="1"/>
</dbReference>
<name>A0A0D2KXH1_9CHLO</name>
<dbReference type="Gene3D" id="1.10.1520.10">
    <property type="entry name" value="Ribonuclease III domain"/>
    <property type="match status" value="2"/>
</dbReference>
<dbReference type="CDD" id="cd00593">
    <property type="entry name" value="RIBOc"/>
    <property type="match status" value="2"/>
</dbReference>
<dbReference type="Proteomes" id="UP000054498">
    <property type="component" value="Unassembled WGS sequence"/>
</dbReference>
<dbReference type="GO" id="GO:0005634">
    <property type="term" value="C:nucleus"/>
    <property type="evidence" value="ECO:0007669"/>
    <property type="project" value="TreeGrafter"/>
</dbReference>
<gene>
    <name evidence="4" type="ORF">MNEG_7976</name>
</gene>
<evidence type="ECO:0000256" key="1">
    <source>
        <dbReference type="ARBA" id="ARBA00022801"/>
    </source>
</evidence>
<dbReference type="AlphaFoldDB" id="A0A0D2KXH1"/>
<evidence type="ECO:0000313" key="4">
    <source>
        <dbReference type="EMBL" id="KIY99988.1"/>
    </source>
</evidence>
<dbReference type="OrthoDB" id="551630at2759"/>
<dbReference type="GO" id="GO:0003723">
    <property type="term" value="F:RNA binding"/>
    <property type="evidence" value="ECO:0007669"/>
    <property type="project" value="TreeGrafter"/>
</dbReference>
<organism evidence="4 5">
    <name type="scientific">Monoraphidium neglectum</name>
    <dbReference type="NCBI Taxonomy" id="145388"/>
    <lineage>
        <taxon>Eukaryota</taxon>
        <taxon>Viridiplantae</taxon>
        <taxon>Chlorophyta</taxon>
        <taxon>core chlorophytes</taxon>
        <taxon>Chlorophyceae</taxon>
        <taxon>CS clade</taxon>
        <taxon>Sphaeropleales</taxon>
        <taxon>Selenastraceae</taxon>
        <taxon>Monoraphidium</taxon>
    </lineage>
</organism>
<dbReference type="GO" id="GO:0004525">
    <property type="term" value="F:ribonuclease III activity"/>
    <property type="evidence" value="ECO:0007669"/>
    <property type="project" value="InterPro"/>
</dbReference>
<feature type="region of interest" description="Disordered" evidence="2">
    <location>
        <begin position="730"/>
        <end position="765"/>
    </location>
</feature>
<reference evidence="4 5" key="1">
    <citation type="journal article" date="2013" name="BMC Genomics">
        <title>Reconstruction of the lipid metabolism for the microalga Monoraphidium neglectum from its genome sequence reveals characteristics suitable for biofuel production.</title>
        <authorList>
            <person name="Bogen C."/>
            <person name="Al-Dilaimi A."/>
            <person name="Albersmeier A."/>
            <person name="Wichmann J."/>
            <person name="Grundmann M."/>
            <person name="Rupp O."/>
            <person name="Lauersen K.J."/>
            <person name="Blifernez-Klassen O."/>
            <person name="Kalinowski J."/>
            <person name="Goesmann A."/>
            <person name="Mussgnug J.H."/>
            <person name="Kruse O."/>
        </authorList>
    </citation>
    <scope>NUCLEOTIDE SEQUENCE [LARGE SCALE GENOMIC DNA]</scope>
    <source>
        <strain evidence="4 5">SAG 48.87</strain>
    </source>
</reference>
<keyword evidence="5" id="KW-1185">Reference proteome</keyword>
<dbReference type="InterPro" id="IPR000999">
    <property type="entry name" value="RNase_III_dom"/>
</dbReference>
<dbReference type="RefSeq" id="XP_013899008.1">
    <property type="nucleotide sequence ID" value="XM_014043554.1"/>
</dbReference>
<sequence>MYLVQAVKAVDAAPHLDDLLGVSALRAALAEHDAAGGVAAGAPRALFSDGGAPSCAPAFGPVSYLIAPVAAAAAAAAAGAGTGASGRGLAPGIDWQALRRLGEEGVRPASNIWEDHAAAAAASVPFAMGAAPRPPPSPAEALAGRVLWTGHSGAVAFWHTPLSGGGPAAAAAAVTARDPCSFLPADVSTHENYFLKKYGRQLQRPQLPLLPVLGGRGVGAGRVLGPPSSRRSRRRALQQAEDEEEGLAAGNGEARNLVEGPAGAEPEERVGVGEDEEEEEEAAGAAVGAHGGSQPAAYDAPRPPLLPLELCLALPLPRNAWRELMALPAVAFRLHTLHQLRAAQGDGAAAPVGDGGGGEGGGLAAQLRRLPAPLADVALTAARAGEAYGDQELLEFVGDAMLKTLACLHLYRACPDHNEGQLSVARARLVRNYALAAACTQAGLAPHVRLRAFEPRDWGPLALAGRGGTVQVDFKGKVLADTAEALIGAAYLSAAAEAGLLPPGVGRGGAGAAVGACPLDPRGLERAEQMCIALGVLPPDAAGCTRGAAGPATPRPPPIAARAQAGRDVAGRPAVAAVLGGYVFRCPELLLQAVTHVSIPGVPSYQRLEFLGDALLDLFVSLDLLRNANSGGGAPASPYSLTVQRSQDVRNARLAAAAAELGLHTAIRVGGRALRAALERYAGVGAAGEAAGGGGGQQAVDLMAAAAAARPMEPWADDVSEAIWAEVWTNRGDGGASGGEGAEEPGLQGEGRDASARQLPQEQRPPKVMADVVEALIAAVWLDSGGDYEAAWRVAARVLAAGAARG</sequence>
<protein>
    <recommendedName>
        <fullName evidence="3">RNase III domain-containing protein</fullName>
    </recommendedName>
</protein>
<feature type="compositionally biased region" description="Acidic residues" evidence="2">
    <location>
        <begin position="273"/>
        <end position="282"/>
    </location>
</feature>
<dbReference type="PROSITE" id="PS00517">
    <property type="entry name" value="RNASE_3_1"/>
    <property type="match status" value="1"/>
</dbReference>
<evidence type="ECO:0000259" key="3">
    <source>
        <dbReference type="PROSITE" id="PS50142"/>
    </source>
</evidence>
<dbReference type="GO" id="GO:0005737">
    <property type="term" value="C:cytoplasm"/>
    <property type="evidence" value="ECO:0007669"/>
    <property type="project" value="TreeGrafter"/>
</dbReference>
<dbReference type="STRING" id="145388.A0A0D2KXH1"/>
<dbReference type="EMBL" id="KK101685">
    <property type="protein sequence ID" value="KIY99988.1"/>
    <property type="molecule type" value="Genomic_DNA"/>
</dbReference>
<feature type="domain" description="RNase III" evidence="3">
    <location>
        <begin position="374"/>
        <end position="495"/>
    </location>
</feature>
<feature type="region of interest" description="Disordered" evidence="2">
    <location>
        <begin position="218"/>
        <end position="300"/>
    </location>
</feature>
<dbReference type="PANTHER" id="PTHR14950">
    <property type="entry name" value="DICER-RELATED"/>
    <property type="match status" value="1"/>
</dbReference>
<feature type="domain" description="RNase III" evidence="3">
    <location>
        <begin position="581"/>
        <end position="785"/>
    </location>
</feature>
<dbReference type="KEGG" id="mng:MNEG_7976"/>
<dbReference type="GeneID" id="25740852"/>
<accession>A0A0D2KXH1</accession>
<proteinExistence type="predicted"/>
<dbReference type="SUPFAM" id="SSF69065">
    <property type="entry name" value="RNase III domain-like"/>
    <property type="match status" value="2"/>
</dbReference>